<proteinExistence type="inferred from homology"/>
<dbReference type="GO" id="GO:0004180">
    <property type="term" value="F:carboxypeptidase activity"/>
    <property type="evidence" value="ECO:0007669"/>
    <property type="project" value="UniProtKB-KW"/>
</dbReference>
<evidence type="ECO:0000256" key="5">
    <source>
        <dbReference type="ARBA" id="ARBA00022825"/>
    </source>
</evidence>
<dbReference type="InterPro" id="IPR027478">
    <property type="entry name" value="LdcA_N"/>
</dbReference>
<dbReference type="AlphaFoldDB" id="A0A2V3WA73"/>
<protein>
    <submittedName>
        <fullName evidence="9">Muramoyltetrapeptide carboxypeptidase LdcA involved in peptidoglycan recycling</fullName>
    </submittedName>
</protein>
<dbReference type="InterPro" id="IPR003507">
    <property type="entry name" value="S66_fam"/>
</dbReference>
<evidence type="ECO:0000256" key="3">
    <source>
        <dbReference type="ARBA" id="ARBA00022670"/>
    </source>
</evidence>
<dbReference type="Proteomes" id="UP000247922">
    <property type="component" value="Unassembled WGS sequence"/>
</dbReference>
<dbReference type="GO" id="GO:0006508">
    <property type="term" value="P:proteolysis"/>
    <property type="evidence" value="ECO:0007669"/>
    <property type="project" value="UniProtKB-KW"/>
</dbReference>
<evidence type="ECO:0000313" key="9">
    <source>
        <dbReference type="EMBL" id="PXW90970.1"/>
    </source>
</evidence>
<dbReference type="Pfam" id="PF02016">
    <property type="entry name" value="Peptidase_S66"/>
    <property type="match status" value="1"/>
</dbReference>
<dbReference type="Gene3D" id="3.50.30.60">
    <property type="entry name" value="LD-carboxypeptidase A C-terminal domain-like"/>
    <property type="match status" value="1"/>
</dbReference>
<dbReference type="InterPro" id="IPR040449">
    <property type="entry name" value="Peptidase_S66_N"/>
</dbReference>
<organism evidence="9 10">
    <name type="scientific">Streptohalobacillus salinus</name>
    <dbReference type="NCBI Taxonomy" id="621096"/>
    <lineage>
        <taxon>Bacteria</taxon>
        <taxon>Bacillati</taxon>
        <taxon>Bacillota</taxon>
        <taxon>Bacilli</taxon>
        <taxon>Bacillales</taxon>
        <taxon>Bacillaceae</taxon>
        <taxon>Streptohalobacillus</taxon>
    </lineage>
</organism>
<keyword evidence="5" id="KW-0720">Serine protease</keyword>
<feature type="domain" description="LD-carboxypeptidase N-terminal" evidence="7">
    <location>
        <begin position="8"/>
        <end position="119"/>
    </location>
</feature>
<dbReference type="EMBL" id="QJJR01000006">
    <property type="protein sequence ID" value="PXW90970.1"/>
    <property type="molecule type" value="Genomic_DNA"/>
</dbReference>
<sequence length="280" mass="31166">MLNRGDTVAFVGLSNGRKESERGKVAKVVANLEDFGLTVKMSPHIFLANGQTAPAKVRAKHLEDVYQDEEIKAIFDVSGGDLANQVLPYFDFETCAQYRKPFFGYSDVTVFLNPARERMAHPVFLFQILMLAELTETERECIKEQLFGKGLVPLDYHSKALDQVSGELVGGNIRCLLKLAGTPYFPSLHNKVLLLESNSGDENRIATFFEQLNQLGAYQEINGLILGRFSELDQVNPKAVEQLIAPYLQEINTPLSRTFDVGHHAESKIVALGEAVTFTI</sequence>
<dbReference type="InterPro" id="IPR040921">
    <property type="entry name" value="Peptidase_S66C"/>
</dbReference>
<evidence type="ECO:0000256" key="6">
    <source>
        <dbReference type="PIRSR" id="PIRSR028757-1"/>
    </source>
</evidence>
<keyword evidence="3" id="KW-0645">Protease</keyword>
<dbReference type="PANTHER" id="PTHR30237">
    <property type="entry name" value="MURAMOYLTETRAPEPTIDE CARBOXYPEPTIDASE"/>
    <property type="match status" value="1"/>
</dbReference>
<dbReference type="InterPro" id="IPR027461">
    <property type="entry name" value="Carboxypeptidase_A_C_sf"/>
</dbReference>
<name>A0A2V3WA73_9BACI</name>
<dbReference type="InterPro" id="IPR029062">
    <property type="entry name" value="Class_I_gatase-like"/>
</dbReference>
<evidence type="ECO:0000256" key="2">
    <source>
        <dbReference type="ARBA" id="ARBA00022645"/>
    </source>
</evidence>
<dbReference type="PIRSF" id="PIRSF028757">
    <property type="entry name" value="LD-carboxypeptidase"/>
    <property type="match status" value="1"/>
</dbReference>
<gene>
    <name evidence="9" type="ORF">DES38_1064</name>
</gene>
<dbReference type="Pfam" id="PF17676">
    <property type="entry name" value="Peptidase_S66C"/>
    <property type="match status" value="1"/>
</dbReference>
<evidence type="ECO:0000259" key="7">
    <source>
        <dbReference type="Pfam" id="PF02016"/>
    </source>
</evidence>
<comment type="similarity">
    <text evidence="1">Belongs to the peptidase S66 family.</text>
</comment>
<evidence type="ECO:0000259" key="8">
    <source>
        <dbReference type="Pfam" id="PF17676"/>
    </source>
</evidence>
<feature type="active site" description="Charge relay system" evidence="6">
    <location>
        <position position="263"/>
    </location>
</feature>
<dbReference type="SUPFAM" id="SSF141986">
    <property type="entry name" value="LD-carboxypeptidase A C-terminal domain-like"/>
    <property type="match status" value="1"/>
</dbReference>
<feature type="active site" description="Nucleophile" evidence="6">
    <location>
        <position position="106"/>
    </location>
</feature>
<keyword evidence="4" id="KW-0378">Hydrolase</keyword>
<keyword evidence="10" id="KW-1185">Reference proteome</keyword>
<dbReference type="PANTHER" id="PTHR30237:SF2">
    <property type="entry name" value="MUREIN TETRAPEPTIDE CARBOXYPEPTIDASE"/>
    <property type="match status" value="1"/>
</dbReference>
<accession>A0A2V3WA73</accession>
<dbReference type="GO" id="GO:0008236">
    <property type="term" value="F:serine-type peptidase activity"/>
    <property type="evidence" value="ECO:0007669"/>
    <property type="project" value="UniProtKB-KW"/>
</dbReference>
<dbReference type="Gene3D" id="3.40.50.10740">
    <property type="entry name" value="Class I glutamine amidotransferase-like"/>
    <property type="match status" value="1"/>
</dbReference>
<comment type="caution">
    <text evidence="9">The sequence shown here is derived from an EMBL/GenBank/DDBJ whole genome shotgun (WGS) entry which is preliminary data.</text>
</comment>
<keyword evidence="2 9" id="KW-0121">Carboxypeptidase</keyword>
<feature type="domain" description="LD-carboxypeptidase C-terminal" evidence="8">
    <location>
        <begin position="165"/>
        <end position="277"/>
    </location>
</feature>
<reference evidence="9 10" key="1">
    <citation type="submission" date="2018-05" db="EMBL/GenBank/DDBJ databases">
        <title>Genomic Encyclopedia of Type Strains, Phase IV (KMG-IV): sequencing the most valuable type-strain genomes for metagenomic binning, comparative biology and taxonomic classification.</title>
        <authorList>
            <person name="Goeker M."/>
        </authorList>
    </citation>
    <scope>NUCLEOTIDE SEQUENCE [LARGE SCALE GENOMIC DNA]</scope>
    <source>
        <strain evidence="9 10">DSM 22440</strain>
    </source>
</reference>
<evidence type="ECO:0000256" key="4">
    <source>
        <dbReference type="ARBA" id="ARBA00022801"/>
    </source>
</evidence>
<dbReference type="RefSeq" id="WP_170114355.1">
    <property type="nucleotide sequence ID" value="NZ_QJJR01000006.1"/>
</dbReference>
<feature type="active site" description="Charge relay system" evidence="6">
    <location>
        <position position="196"/>
    </location>
</feature>
<dbReference type="SUPFAM" id="SSF52317">
    <property type="entry name" value="Class I glutamine amidotransferase-like"/>
    <property type="match status" value="1"/>
</dbReference>
<evidence type="ECO:0000256" key="1">
    <source>
        <dbReference type="ARBA" id="ARBA00010233"/>
    </source>
</evidence>
<evidence type="ECO:0000313" key="10">
    <source>
        <dbReference type="Proteomes" id="UP000247922"/>
    </source>
</evidence>